<dbReference type="InterPro" id="IPR017853">
    <property type="entry name" value="GH"/>
</dbReference>
<feature type="transmembrane region" description="Helical" evidence="5">
    <location>
        <begin position="1974"/>
        <end position="1991"/>
    </location>
</feature>
<feature type="transmembrane region" description="Helical" evidence="5">
    <location>
        <begin position="1911"/>
        <end position="1929"/>
    </location>
</feature>
<dbReference type="KEGG" id="tpsc:RBB77_10175"/>
<keyword evidence="5" id="KW-0812">Transmembrane</keyword>
<feature type="domain" description="Fibronectin type-III" evidence="8">
    <location>
        <begin position="2611"/>
        <end position="2708"/>
    </location>
</feature>
<dbReference type="InterPro" id="IPR013783">
    <property type="entry name" value="Ig-like_fold"/>
</dbReference>
<dbReference type="InterPro" id="IPR003961">
    <property type="entry name" value="FN3_dom"/>
</dbReference>
<dbReference type="Pfam" id="PF18565">
    <property type="entry name" value="Glyco_hydro2_C5"/>
    <property type="match status" value="1"/>
</dbReference>
<evidence type="ECO:0000259" key="7">
    <source>
        <dbReference type="PROSITE" id="PS50835"/>
    </source>
</evidence>
<feature type="domain" description="Fibronectin type-III" evidence="8">
    <location>
        <begin position="2133"/>
        <end position="2228"/>
    </location>
</feature>
<dbReference type="Gene3D" id="2.60.110.10">
    <property type="entry name" value="Thaumatin"/>
    <property type="match status" value="1"/>
</dbReference>
<dbReference type="InterPro" id="IPR006102">
    <property type="entry name" value="Ig-like_GH2"/>
</dbReference>
<name>A0AAU7ZWL5_9BACT</name>
<dbReference type="InterPro" id="IPR032477">
    <property type="entry name" value="Glyco_hydro_64"/>
</dbReference>
<dbReference type="InterPro" id="IPR021720">
    <property type="entry name" value="Malectin_dom"/>
</dbReference>
<dbReference type="PROSITE" id="PS50835">
    <property type="entry name" value="IG_LIKE"/>
    <property type="match status" value="2"/>
</dbReference>
<dbReference type="PANTHER" id="PTHR42732:SF1">
    <property type="entry name" value="BETA-MANNOSIDASE"/>
    <property type="match status" value="1"/>
</dbReference>
<dbReference type="InterPro" id="IPR000421">
    <property type="entry name" value="FA58C"/>
</dbReference>
<feature type="region of interest" description="Disordered" evidence="4">
    <location>
        <begin position="2020"/>
        <end position="2041"/>
    </location>
</feature>
<dbReference type="SUPFAM" id="SSF49265">
    <property type="entry name" value="Fibronectin type III"/>
    <property type="match status" value="4"/>
</dbReference>
<dbReference type="GO" id="GO:0004553">
    <property type="term" value="F:hydrolase activity, hydrolyzing O-glycosyl compounds"/>
    <property type="evidence" value="ECO:0007669"/>
    <property type="project" value="InterPro"/>
</dbReference>
<dbReference type="InterPro" id="IPR036116">
    <property type="entry name" value="FN3_sf"/>
</dbReference>
<proteinExistence type="inferred from homology"/>
<dbReference type="InterPro" id="IPR051913">
    <property type="entry name" value="GH2_Domain-Containing"/>
</dbReference>
<dbReference type="Pfam" id="PF13927">
    <property type="entry name" value="Ig_3"/>
    <property type="match status" value="1"/>
</dbReference>
<dbReference type="Gene3D" id="3.20.20.80">
    <property type="entry name" value="Glycosidases"/>
    <property type="match status" value="1"/>
</dbReference>
<dbReference type="InterPro" id="IPR008979">
    <property type="entry name" value="Galactose-bd-like_sf"/>
</dbReference>
<dbReference type="Gene3D" id="2.60.120.430">
    <property type="entry name" value="Galactose-binding lectin"/>
    <property type="match status" value="1"/>
</dbReference>
<dbReference type="Pfam" id="PF16483">
    <property type="entry name" value="Glyco_hydro_64"/>
    <property type="match status" value="1"/>
</dbReference>
<dbReference type="GO" id="GO:0005975">
    <property type="term" value="P:carbohydrate metabolic process"/>
    <property type="evidence" value="ECO:0007669"/>
    <property type="project" value="InterPro"/>
</dbReference>
<dbReference type="Gene3D" id="2.60.120.260">
    <property type="entry name" value="Galactose-binding domain-like"/>
    <property type="match status" value="2"/>
</dbReference>
<dbReference type="PROSITE" id="PS52006">
    <property type="entry name" value="GH64"/>
    <property type="match status" value="1"/>
</dbReference>
<dbReference type="InterPro" id="IPR006103">
    <property type="entry name" value="Glyco_hydro_2_cat"/>
</dbReference>
<dbReference type="PROSITE" id="PS50022">
    <property type="entry name" value="FA58C_3"/>
    <property type="match status" value="1"/>
</dbReference>
<feature type="transmembrane region" description="Helical" evidence="5">
    <location>
        <begin position="1879"/>
        <end position="1899"/>
    </location>
</feature>
<evidence type="ECO:0000256" key="4">
    <source>
        <dbReference type="SAM" id="MobiDB-lite"/>
    </source>
</evidence>
<evidence type="ECO:0000256" key="5">
    <source>
        <dbReference type="SAM" id="Phobius"/>
    </source>
</evidence>
<evidence type="ECO:0000259" key="9">
    <source>
        <dbReference type="PROSITE" id="PS52006"/>
    </source>
</evidence>
<dbReference type="Pfam" id="PF00703">
    <property type="entry name" value="Glyco_hydro_2"/>
    <property type="match status" value="1"/>
</dbReference>
<feature type="domain" description="Fibronectin type-III" evidence="8">
    <location>
        <begin position="2506"/>
        <end position="2601"/>
    </location>
</feature>
<keyword evidence="2" id="KW-0378">Hydrolase</keyword>
<dbReference type="SMART" id="SM00060">
    <property type="entry name" value="FN3"/>
    <property type="match status" value="7"/>
</dbReference>
<dbReference type="InterPro" id="IPR036179">
    <property type="entry name" value="Ig-like_dom_sf"/>
</dbReference>
<gene>
    <name evidence="10" type="ORF">RBB77_10175</name>
</gene>
<dbReference type="Pfam" id="PF02836">
    <property type="entry name" value="Glyco_hydro_2_C"/>
    <property type="match status" value="1"/>
</dbReference>
<feature type="domain" description="Fibronectin type-III" evidence="8">
    <location>
        <begin position="1595"/>
        <end position="1690"/>
    </location>
</feature>
<keyword evidence="3" id="KW-0326">Glycosidase</keyword>
<dbReference type="InterPro" id="IPR040605">
    <property type="entry name" value="Glyco_hydro2_dom5"/>
</dbReference>
<dbReference type="Pfam" id="PF00041">
    <property type="entry name" value="fn3"/>
    <property type="match status" value="3"/>
</dbReference>
<dbReference type="InterPro" id="IPR003599">
    <property type="entry name" value="Ig_sub"/>
</dbReference>
<keyword evidence="5" id="KW-0472">Membrane</keyword>
<dbReference type="PANTHER" id="PTHR42732">
    <property type="entry name" value="BETA-GALACTOSIDASE"/>
    <property type="match status" value="1"/>
</dbReference>
<reference evidence="10" key="2">
    <citation type="journal article" date="2024" name="Environ. Microbiol.">
        <title>Genome analysis and description of Tunturibacter gen. nov. expands the diversity of Terriglobia in tundra soils.</title>
        <authorList>
            <person name="Messyasz A."/>
            <person name="Mannisto M.K."/>
            <person name="Kerkhof L.J."/>
            <person name="Haggblom M.M."/>
        </authorList>
    </citation>
    <scope>NUCLEOTIDE SEQUENCE</scope>
    <source>
        <strain evidence="10">X5P6</strain>
    </source>
</reference>
<dbReference type="PROSITE" id="PS50853">
    <property type="entry name" value="FN3"/>
    <property type="match status" value="6"/>
</dbReference>
<feature type="transmembrane region" description="Helical" evidence="5">
    <location>
        <begin position="1998"/>
        <end position="2019"/>
    </location>
</feature>
<organism evidence="10">
    <name type="scientific">Tunturiibacter psychrotolerans</name>
    <dbReference type="NCBI Taxonomy" id="3069686"/>
    <lineage>
        <taxon>Bacteria</taxon>
        <taxon>Pseudomonadati</taxon>
        <taxon>Acidobacteriota</taxon>
        <taxon>Terriglobia</taxon>
        <taxon>Terriglobales</taxon>
        <taxon>Acidobacteriaceae</taxon>
        <taxon>Tunturiibacter</taxon>
    </lineage>
</organism>
<dbReference type="SUPFAM" id="SSF49303">
    <property type="entry name" value="beta-Galactosidase/glucuronidase domain"/>
    <property type="match status" value="1"/>
</dbReference>
<evidence type="ECO:0000256" key="3">
    <source>
        <dbReference type="ARBA" id="ARBA00023295"/>
    </source>
</evidence>
<sequence length="3103" mass="321443">MMVLFFVATFCSRRSDAQQVEATLPLSQRLTINLSAGVPEYVGDAASASNAPQSQWWFENTKNSATYATASFVESTDPAWRQVGLPYDANVPRTFINQDSGGGAGSDTGQENWYRLHFKVDPKYAGQKFLLNLEGAHTGVQVFSNGVLLPGISAVAADSQATHVIGFVPVVVDLTPYLKADGTTDNVIAIDVSRGDSWFETPQFSNSFRFGQDMAGLFRNVFLYVTNPVHIPLNVYSNTKTWGTYVGTVSEVPAAEGTATAASAVVEVQTNVVNETATAQQVTLTTQIVDATGNVVVTAPPVTQSVAAMIASTFPSTQTPMFQQLITVPNPTLWYPNNSIYGKPYMYKVYHIVSVNGVVVDSFQSPLGIRTITWDANFPYFNGHAMYLWGGSSRYDYPALGSSVPDEQWWRDMAQIAAQGGNVWRPGHSTSSEEMVEAADAYGIMIDQPSGDGEGHWNASSNPSADDLQLKQEVHRDMIIRDRSHPSILDWEEDNGGMNQPLANELASIETSWDNINPRVQSDRTYSPSYAFMGECDGAGCETGVKNQNPNNPSFGAEYWDNMGTGRGTQTGTGANTVYAYDYELAFAAPYLDDWRQGKAANAFGMAQWYFADTPGEDSLWAEFQNQPAMQHFVRSLGYSSVDQNRFPRLLYYIYQANWVPYAIQPVVHLAHHWNRAYEYTPGTPIQVNAFSNCPSVRLLISGVAKDPVTGAILADQVPNPWNINSHADLSQSSTVMPGQVHWMVNWAPGTVTAECLDTNGNVVPGVTHSVTTAGAENKIVLSVVPEVVKPDGTSFQWTSNGSDAAFVKAEVQDANGNVVPTAADNVTFTVSGPATYMGGTQQLVADPSWTTYYQDAFSKQHSNDINGEPYVFFHAPGDPELNFEGGLQKIALRSTFTPGTVTVTATAPGLVSGSVQLTSVTPAAPPQSQPPAIIVPPVDTAVTAGQPATFTVAASGSGTLSYQWAVAGSEVTGQTSPTLTIPATTIAQNGESVTVAIHSNFGDVTSTPVTLTVDAAAGVAITTPPAAQTVVVGQSATFTVAATGSPQLNYQWFQNGVQVQTGPQPSYTTPILTAVGTANIDVVVSNPVNQLQSATVTLTVNAPVPVTITTPPANQIVAANQPVQFTAVVAGSAPYTYQWQFTPKGGSATILLSNTQSSNIITYTIPTMSTANVGAYTVTVNNAAAAPVTSAAAQLTLAPPGVNLALNKTATSSSSQNACRDTTTTPPLSGTGCLGAENAVDGNLNTRWGSATAGAPPTTSVPGVDPSWLQVDLGSGQSFNTVIINWENAYAAQYQIQYTNDDPSTNPTWNVATTNNSGVGGTETLTFSTVQARYIRILGTVRSGNFGYSIFEFQVYNVPNCGGPTERYTVSSANPLLVMDNVLGLTWTRTIQTDSAIGSQFTGVSAATYCKSINMRIPTQAEALGISGNNNASCAFPGTWSTWTSTVDPNDATETAIVNFDGSSTFNVTNNFPGATLCTEATGSGTSGTQAPVIETDPQSTKVAVGEAATFTVVAAGTPTPSYQWLRNGTAIAGATDATYTTPPTIATDNDSSFRVSATNGSGTVTSNSAVLTVTNNSTGGGGTGGSCSAIPTTPGMPAAIATSPSQISLTWGGSMAGSACPVSYNVYRSTTAGFTPAVSNQVNTSQTGTAFTDRGLTAATTYYYIVEADDTAGASAPSVQVSAQTLAPTSCTSVPKAPTGLTAAATSSSSIGLNWTAVTAPTNCSVASYNVYGGTTAGFTPSATNLLAAGVTGTSYSNTGLAASTTYYYVVEAVDGDGASTASNQSSAMTAAGSAPATPDFALGVSAASLTVNAGSSGTETVTLTPQNGFTPTATVNLTCSDLPSDATCSFSPTTVTSTGNMVSTLTVNTTTASSTAGYKSGPLFPGSVLAVALYLFGRRKRRGLQLMLLAVSVACLTLLTGCGVQPPPPQMATSMITVTASTGSLNHTTTFSLIVETPNLPPGSAELHNNLGPLFPGAMLAVALCFFSRKRRYPVQLMLAMCAFGVALFSGCGGGASTGGPSTGGSQTEPPTKPTITVPPASITVTTGQTATFSVTAAGTAPLTYQWQSSGGSISGATAATYTTSPLTTQNSGNSFAVVVTNAAGSTTSPTATVTVTAGGSTGCSAAPNIPGSLVATANSSSQIGVSWSVGFAGSSCTISYNVYRSTTSGFTPTSSNQIASGQTATSFTDSGLTASTTYYYVVEAVDAAGNSAASVQASATTLSASSPPPACTTVPAQPNGLAANAASVSSISLAWTADTAPAGCTNTYNVYAATTSGFVPSQANLMASGITSTLYTSTGLAASTTYFYVIEAVDGAGNSAPSAQVKDTTTAAALSEIIAIHSGGPAVSNANGGDASFVADEFYDTGGTSASGAAVTVAGVTNAAPEAVYQTERNGAFSYTIPGLQSGASYTVLLHFAETYFPAVGDRVFSVAINGTTVLSSLDIFQEAGGQNIALVEPFTATANPQGQIVIKYIRGSADQPKSSGVEIRGIPSGCTLLPAAAPTGLTAQATSPSIINLKWQTVTPPPNCPVTYNLYGSTTSGFTPSTSNLIASGLTDLSYSNTGLAASSTYYYVVEAVDVDGASGPSAQVSATTNPANSCISVPTVAPAGFMATAASSSAIGLSWAAITPPANCTNITYNIYGSTGSGFVPSLSNEIAVNLVNPVFFNTILPASSTYYYVVQATDEDGVSSQFSPQISSTTLAPPTQLIATATSPNEIDLTFPASTAPAPVTYNVYRSTTANFTPSGTTLVGTTKSNFYNDAVVTAATTYYYIVQANSPNGRTTVGGPVSATSLVLGNATPFWDASNMPPTAAGAVLVVKFLNRTNGQYPDDQVFWSATINGVTVTNSIAAQPILQLPSGASGRIPIYLGTPGQNENNYSDFLEYTIGLAGNGTTTYFINMDTTRVDNFGIKNAFKLTCGDGTNIAIGEDAGAFAESRASTFQRYLNAVPANFQTLAQVQAPYRIVSPGDGGFDTGGPYVTYYNDWIDQLWAVNGITATPPAIPNGDGLGAFPGLSAAIYRHVGGVAGTFNPNGSLENQGLWGNPSEFYQTEPFSYYGKFLHQIAINGQQYTFPYDDNGGYSSDVSCNSPKTLLVAIGW</sequence>
<dbReference type="Pfam" id="PF11721">
    <property type="entry name" value="Malectin"/>
    <property type="match status" value="1"/>
</dbReference>
<feature type="domain" description="Ig-like" evidence="7">
    <location>
        <begin position="1493"/>
        <end position="1610"/>
    </location>
</feature>
<protein>
    <submittedName>
        <fullName evidence="10">Malectin domain-containing carbohydrate-binding protein</fullName>
    </submittedName>
</protein>
<feature type="domain" description="Fibronectin type-III" evidence="8">
    <location>
        <begin position="2241"/>
        <end position="2337"/>
    </location>
</feature>
<reference evidence="10" key="1">
    <citation type="submission" date="2023-08" db="EMBL/GenBank/DDBJ databases">
        <authorList>
            <person name="Messyasz A."/>
            <person name="Mannisto M.K."/>
            <person name="Kerkhof L.J."/>
            <person name="Haggblom M."/>
        </authorList>
    </citation>
    <scope>NUCLEOTIDE SEQUENCE</scope>
    <source>
        <strain evidence="10">X5P6</strain>
    </source>
</reference>
<dbReference type="EMBL" id="CP132942">
    <property type="protein sequence ID" value="XCB35238.1"/>
    <property type="molecule type" value="Genomic_DNA"/>
</dbReference>
<keyword evidence="5" id="KW-1133">Transmembrane helix</keyword>
<comment type="similarity">
    <text evidence="1">Belongs to the glycosyl hydrolase 2 family.</text>
</comment>
<dbReference type="Gene3D" id="2.60.40.10">
    <property type="entry name" value="Immunoglobulins"/>
    <property type="match status" value="15"/>
</dbReference>
<dbReference type="RefSeq" id="WP_353067092.1">
    <property type="nucleotide sequence ID" value="NZ_CP132942.1"/>
</dbReference>
<dbReference type="SUPFAM" id="SSF51445">
    <property type="entry name" value="(Trans)glycosidases"/>
    <property type="match status" value="1"/>
</dbReference>
<feature type="domain" description="Ig-like" evidence="7">
    <location>
        <begin position="2037"/>
        <end position="2150"/>
    </location>
</feature>
<dbReference type="SUPFAM" id="SSF49785">
    <property type="entry name" value="Galactose-binding domain-like"/>
    <property type="match status" value="2"/>
</dbReference>
<accession>A0AAU7ZWL5</accession>
<evidence type="ECO:0000256" key="2">
    <source>
        <dbReference type="ARBA" id="ARBA00022801"/>
    </source>
</evidence>
<feature type="domain" description="F5/8 type C" evidence="6">
    <location>
        <begin position="1191"/>
        <end position="1359"/>
    </location>
</feature>
<dbReference type="SUPFAM" id="SSF48726">
    <property type="entry name" value="Immunoglobulin"/>
    <property type="match status" value="5"/>
</dbReference>
<dbReference type="Pfam" id="PF22633">
    <property type="entry name" value="F5_F8_type_C_2"/>
    <property type="match status" value="1"/>
</dbReference>
<dbReference type="SMART" id="SM00409">
    <property type="entry name" value="IG"/>
    <property type="match status" value="5"/>
</dbReference>
<evidence type="ECO:0000313" key="10">
    <source>
        <dbReference type="EMBL" id="XCB35238.1"/>
    </source>
</evidence>
<dbReference type="InterPro" id="IPR007110">
    <property type="entry name" value="Ig-like_dom"/>
</dbReference>
<evidence type="ECO:0000259" key="6">
    <source>
        <dbReference type="PROSITE" id="PS50022"/>
    </source>
</evidence>
<feature type="domain" description="Fibronectin type-III" evidence="8">
    <location>
        <begin position="1699"/>
        <end position="1795"/>
    </location>
</feature>
<evidence type="ECO:0000256" key="1">
    <source>
        <dbReference type="ARBA" id="ARBA00007401"/>
    </source>
</evidence>
<feature type="domain" description="GH64" evidence="9">
    <location>
        <begin position="2818"/>
        <end position="3103"/>
    </location>
</feature>
<evidence type="ECO:0000259" key="8">
    <source>
        <dbReference type="PROSITE" id="PS50853"/>
    </source>
</evidence>
<dbReference type="InterPro" id="IPR036156">
    <property type="entry name" value="Beta-gal/glucu_dom_sf"/>
</dbReference>
<dbReference type="InterPro" id="IPR037176">
    <property type="entry name" value="Osmotin/thaumatin-like_sf"/>
</dbReference>
<dbReference type="CDD" id="cd00063">
    <property type="entry name" value="FN3"/>
    <property type="match status" value="5"/>
</dbReference>